<feature type="domain" description="Calpain catalytic" evidence="7">
    <location>
        <begin position="212"/>
        <end position="452"/>
    </location>
</feature>
<feature type="active site" evidence="5">
    <location>
        <position position="409"/>
    </location>
</feature>
<dbReference type="InterPro" id="IPR038765">
    <property type="entry name" value="Papain-like_cys_pep_sf"/>
</dbReference>
<protein>
    <submittedName>
        <fullName evidence="8">Calpain family cysteine protease</fullName>
    </submittedName>
</protein>
<evidence type="ECO:0000256" key="1">
    <source>
        <dbReference type="ARBA" id="ARBA00007623"/>
    </source>
</evidence>
<dbReference type="InterPro" id="IPR022684">
    <property type="entry name" value="Calpain_cysteine_protease"/>
</dbReference>
<feature type="compositionally biased region" description="Polar residues" evidence="6">
    <location>
        <begin position="25"/>
        <end position="34"/>
    </location>
</feature>
<evidence type="ECO:0000256" key="6">
    <source>
        <dbReference type="SAM" id="MobiDB-lite"/>
    </source>
</evidence>
<accession>A0A543A7J9</accession>
<sequence length="452" mass="48618">MSLGDSIEAIGNAGLSPQGRPIRSMNGNPETVESNGDEMVQAGQDMVKAATTLLQIQANQLGGGEMAGHAVDALRESVGSAAYTLTQAGELYEPVGTALKRYGSSVSGTKTRADTLASSCEDLWQTYLSLPGDKDGASSPDDVSVGPVPLPADSPVAKEIAEDNQAKADAYEAWKQEATQWDAAYDEWKDAYDAALAEVHDGTVDAIEDYVWENFDDDLTEDRSSDPLYPDGEPEMDDIHQGAFGDCWLLSTLAGQAQADPSKIEDMITDNGDGTYTVRFADGEEVTVDDNALLDHGDVDQAKWISVIESAYAAREGSYGDIDGGNAENAMEDLFGYDVDNFDPDSTKDFFFGNNVSPEDSYNRIDDALDDNRPVSASVRDELGIEGGHSLTVTDVYEVDGVKYVELRNPWASHGQMEDPINEAGGTTMGDGIFRMPLDEFADNFAEVQVAK</sequence>
<dbReference type="SMART" id="SM00230">
    <property type="entry name" value="CysPc"/>
    <property type="match status" value="1"/>
</dbReference>
<organism evidence="8 9">
    <name type="scientific">Nocardioides albertanoniae</name>
    <dbReference type="NCBI Taxonomy" id="1175486"/>
    <lineage>
        <taxon>Bacteria</taxon>
        <taxon>Bacillati</taxon>
        <taxon>Actinomycetota</taxon>
        <taxon>Actinomycetes</taxon>
        <taxon>Propionibacteriales</taxon>
        <taxon>Nocardioidaceae</taxon>
        <taxon>Nocardioides</taxon>
    </lineage>
</organism>
<keyword evidence="9" id="KW-1185">Reference proteome</keyword>
<evidence type="ECO:0000256" key="3">
    <source>
        <dbReference type="ARBA" id="ARBA00022801"/>
    </source>
</evidence>
<evidence type="ECO:0000313" key="9">
    <source>
        <dbReference type="Proteomes" id="UP000320209"/>
    </source>
</evidence>
<dbReference type="EMBL" id="VFOV01000001">
    <property type="protein sequence ID" value="TQL68575.1"/>
    <property type="molecule type" value="Genomic_DNA"/>
</dbReference>
<dbReference type="InterPro" id="IPR000169">
    <property type="entry name" value="Pept_cys_AS"/>
</dbReference>
<dbReference type="SUPFAM" id="SSF54001">
    <property type="entry name" value="Cysteine proteinases"/>
    <property type="match status" value="1"/>
</dbReference>
<evidence type="ECO:0000256" key="4">
    <source>
        <dbReference type="ARBA" id="ARBA00022807"/>
    </source>
</evidence>
<dbReference type="PROSITE" id="PS50203">
    <property type="entry name" value="CALPAIN_CAT"/>
    <property type="match status" value="1"/>
</dbReference>
<comment type="caution">
    <text evidence="8">The sequence shown here is derived from an EMBL/GenBank/DDBJ whole genome shotgun (WGS) entry which is preliminary data.</text>
</comment>
<feature type="active site" evidence="5">
    <location>
        <position position="389"/>
    </location>
</feature>
<dbReference type="Gene3D" id="3.90.70.10">
    <property type="entry name" value="Cysteine proteinases"/>
    <property type="match status" value="1"/>
</dbReference>
<proteinExistence type="inferred from homology"/>
<gene>
    <name evidence="8" type="ORF">FB381_2466</name>
</gene>
<dbReference type="PANTHER" id="PTHR10183">
    <property type="entry name" value="CALPAIN"/>
    <property type="match status" value="1"/>
</dbReference>
<feature type="region of interest" description="Disordered" evidence="6">
    <location>
        <begin position="11"/>
        <end position="35"/>
    </location>
</feature>
<comment type="similarity">
    <text evidence="1">Belongs to the peptidase C2 family.</text>
</comment>
<dbReference type="PANTHER" id="PTHR10183:SF379">
    <property type="entry name" value="CALPAIN-5"/>
    <property type="match status" value="1"/>
</dbReference>
<dbReference type="GO" id="GO:0006508">
    <property type="term" value="P:proteolysis"/>
    <property type="evidence" value="ECO:0007669"/>
    <property type="project" value="UniProtKB-KW"/>
</dbReference>
<evidence type="ECO:0000313" key="8">
    <source>
        <dbReference type="EMBL" id="TQL68575.1"/>
    </source>
</evidence>
<dbReference type="RefSeq" id="WP_141780552.1">
    <property type="nucleotide sequence ID" value="NZ_VFOV01000001.1"/>
</dbReference>
<keyword evidence="3 5" id="KW-0378">Hydrolase</keyword>
<dbReference type="Proteomes" id="UP000320209">
    <property type="component" value="Unassembled WGS sequence"/>
</dbReference>
<reference evidence="8 9" key="1">
    <citation type="submission" date="2019-06" db="EMBL/GenBank/DDBJ databases">
        <title>Sequencing the genomes of 1000 actinobacteria strains.</title>
        <authorList>
            <person name="Klenk H.-P."/>
        </authorList>
    </citation>
    <scope>NUCLEOTIDE SEQUENCE [LARGE SCALE GENOMIC DNA]</scope>
    <source>
        <strain evidence="8 9">DSM 25218</strain>
    </source>
</reference>
<name>A0A543A7J9_9ACTN</name>
<dbReference type="OrthoDB" id="4617536at2"/>
<dbReference type="PROSITE" id="PS00139">
    <property type="entry name" value="THIOL_PROTEASE_CYS"/>
    <property type="match status" value="1"/>
</dbReference>
<feature type="active site" evidence="5">
    <location>
        <position position="247"/>
    </location>
</feature>
<keyword evidence="4 5" id="KW-0788">Thiol protease</keyword>
<dbReference type="AlphaFoldDB" id="A0A543A7J9"/>
<dbReference type="Pfam" id="PF00648">
    <property type="entry name" value="Peptidase_C2"/>
    <property type="match status" value="1"/>
</dbReference>
<keyword evidence="2 5" id="KW-0645">Protease</keyword>
<evidence type="ECO:0000256" key="5">
    <source>
        <dbReference type="PROSITE-ProRule" id="PRU00239"/>
    </source>
</evidence>
<dbReference type="GO" id="GO:0004198">
    <property type="term" value="F:calcium-dependent cysteine-type endopeptidase activity"/>
    <property type="evidence" value="ECO:0007669"/>
    <property type="project" value="InterPro"/>
</dbReference>
<evidence type="ECO:0000256" key="2">
    <source>
        <dbReference type="ARBA" id="ARBA00022670"/>
    </source>
</evidence>
<dbReference type="InterPro" id="IPR001300">
    <property type="entry name" value="Peptidase_C2_calpain_cat"/>
</dbReference>
<evidence type="ECO:0000259" key="7">
    <source>
        <dbReference type="PROSITE" id="PS50203"/>
    </source>
</evidence>